<dbReference type="InParanoid" id="A0A165I3W3"/>
<dbReference type="Proteomes" id="UP000077266">
    <property type="component" value="Unassembled WGS sequence"/>
</dbReference>
<dbReference type="EMBL" id="KV426000">
    <property type="protein sequence ID" value="KZV92858.1"/>
    <property type="molecule type" value="Genomic_DNA"/>
</dbReference>
<dbReference type="AlphaFoldDB" id="A0A165I3W3"/>
<gene>
    <name evidence="2" type="ORF">EXIGLDRAFT_717825</name>
</gene>
<feature type="region of interest" description="Disordered" evidence="1">
    <location>
        <begin position="1"/>
        <end position="114"/>
    </location>
</feature>
<keyword evidence="3" id="KW-1185">Reference proteome</keyword>
<proteinExistence type="predicted"/>
<evidence type="ECO:0000313" key="3">
    <source>
        <dbReference type="Proteomes" id="UP000077266"/>
    </source>
</evidence>
<accession>A0A165I3W3</accession>
<feature type="compositionally biased region" description="Polar residues" evidence="1">
    <location>
        <begin position="76"/>
        <end position="106"/>
    </location>
</feature>
<name>A0A165I3W3_EXIGL</name>
<feature type="compositionally biased region" description="Polar residues" evidence="1">
    <location>
        <begin position="1"/>
        <end position="10"/>
    </location>
</feature>
<reference evidence="2 3" key="1">
    <citation type="journal article" date="2016" name="Mol. Biol. Evol.">
        <title>Comparative Genomics of Early-Diverging Mushroom-Forming Fungi Provides Insights into the Origins of Lignocellulose Decay Capabilities.</title>
        <authorList>
            <person name="Nagy L.G."/>
            <person name="Riley R."/>
            <person name="Tritt A."/>
            <person name="Adam C."/>
            <person name="Daum C."/>
            <person name="Floudas D."/>
            <person name="Sun H."/>
            <person name="Yadav J.S."/>
            <person name="Pangilinan J."/>
            <person name="Larsson K.H."/>
            <person name="Matsuura K."/>
            <person name="Barry K."/>
            <person name="Labutti K."/>
            <person name="Kuo R."/>
            <person name="Ohm R.A."/>
            <person name="Bhattacharya S.S."/>
            <person name="Shirouzu T."/>
            <person name="Yoshinaga Y."/>
            <person name="Martin F.M."/>
            <person name="Grigoriev I.V."/>
            <person name="Hibbett D.S."/>
        </authorList>
    </citation>
    <scope>NUCLEOTIDE SEQUENCE [LARGE SCALE GENOMIC DNA]</scope>
    <source>
        <strain evidence="2 3">HHB12029</strain>
    </source>
</reference>
<organism evidence="2 3">
    <name type="scientific">Exidia glandulosa HHB12029</name>
    <dbReference type="NCBI Taxonomy" id="1314781"/>
    <lineage>
        <taxon>Eukaryota</taxon>
        <taxon>Fungi</taxon>
        <taxon>Dikarya</taxon>
        <taxon>Basidiomycota</taxon>
        <taxon>Agaricomycotina</taxon>
        <taxon>Agaricomycetes</taxon>
        <taxon>Auriculariales</taxon>
        <taxon>Exidiaceae</taxon>
        <taxon>Exidia</taxon>
    </lineage>
</organism>
<protein>
    <submittedName>
        <fullName evidence="2">Uncharacterized protein</fullName>
    </submittedName>
</protein>
<evidence type="ECO:0000313" key="2">
    <source>
        <dbReference type="EMBL" id="KZV92858.1"/>
    </source>
</evidence>
<evidence type="ECO:0000256" key="1">
    <source>
        <dbReference type="SAM" id="MobiDB-lite"/>
    </source>
</evidence>
<sequence>MSGYPNQPSQGPSPPHARSAPSEDDYYTEDSHLGVLAVSQTQSRPRASASGRRDVPPPSASCPTLPHASLEVRPRQITSGPPSGRTNYQHSSQTAYQRTHSQSANGPSHPHDHDRLRLQHDYAHNFNALSAPPTRPPAASRKVITEVSGSVQALNNYYQDKRISTSYIAYSNAVPVRGNQFIVSVTREFRRPLRILVLIHSRST</sequence>